<dbReference type="AlphaFoldDB" id="A0A399P5T4"/>
<dbReference type="InterPro" id="IPR000600">
    <property type="entry name" value="ROK"/>
</dbReference>
<dbReference type="PANTHER" id="PTHR18964">
    <property type="entry name" value="ROK (REPRESSOR, ORF, KINASE) FAMILY"/>
    <property type="match status" value="1"/>
</dbReference>
<evidence type="ECO:0000256" key="1">
    <source>
        <dbReference type="ARBA" id="ARBA00006479"/>
    </source>
</evidence>
<dbReference type="EMBL" id="QWED01000680">
    <property type="protein sequence ID" value="RIJ01714.1"/>
    <property type="molecule type" value="Genomic_DNA"/>
</dbReference>
<evidence type="ECO:0000256" key="2">
    <source>
        <dbReference type="SAM" id="MobiDB-lite"/>
    </source>
</evidence>
<gene>
    <name evidence="4" type="ORF">DZF97_14915</name>
</gene>
<sequence length="353" mass="36178">MTGDETGRAVPLAPDPRSREIPPAGDARSRGTTPDHVRRSNLATVLQIVHETGPASRSELTRETGLNRSTIAALVGELQELGLVVESEPPGTNRVGRPSPIVSADPRVVVLAVNPEIDAVTVGLVGLDGVVQQRIRRDTDGIPTAAQAADLAGAIIAELRADLLATRPDARVLGIGVAVPGLVRFDGGLVRLAPHLGWVDEPFAALLAEATGLPALAANDASLAAVAEGRFGSGRDVDDLVYLNGGASGVGGGVLIGRRPFGGAEGYGGELGHTLVDSGGELCHCGAVGCLETTVGQDALLEVTGLPRARADELGDVLAAALEAGDPAVTREVERQIDNLAVALRNVVNIFNP</sequence>
<feature type="non-terminal residue" evidence="4">
    <location>
        <position position="353"/>
    </location>
</feature>
<dbReference type="Gene3D" id="1.10.10.10">
    <property type="entry name" value="Winged helix-like DNA-binding domain superfamily/Winged helix DNA-binding domain"/>
    <property type="match status" value="1"/>
</dbReference>
<dbReference type="GO" id="GO:0006355">
    <property type="term" value="P:regulation of DNA-templated transcription"/>
    <property type="evidence" value="ECO:0007669"/>
    <property type="project" value="InterPro"/>
</dbReference>
<evidence type="ECO:0000313" key="4">
    <source>
        <dbReference type="EMBL" id="RIJ01714.1"/>
    </source>
</evidence>
<comment type="caution">
    <text evidence="4">The sequence shown here is derived from an EMBL/GenBank/DDBJ whole genome shotgun (WGS) entry which is preliminary data.</text>
</comment>
<dbReference type="GO" id="GO:0003677">
    <property type="term" value="F:DNA binding"/>
    <property type="evidence" value="ECO:0007669"/>
    <property type="project" value="InterPro"/>
</dbReference>
<evidence type="ECO:0000313" key="5">
    <source>
        <dbReference type="Proteomes" id="UP000265361"/>
    </source>
</evidence>
<dbReference type="Gene3D" id="3.30.420.40">
    <property type="match status" value="2"/>
</dbReference>
<dbReference type="InterPro" id="IPR000835">
    <property type="entry name" value="HTH_MarR-typ"/>
</dbReference>
<accession>A0A399P5T4</accession>
<proteinExistence type="inferred from homology"/>
<feature type="compositionally biased region" description="Basic and acidic residues" evidence="2">
    <location>
        <begin position="27"/>
        <end position="38"/>
    </location>
</feature>
<evidence type="ECO:0000259" key="3">
    <source>
        <dbReference type="Pfam" id="PF12802"/>
    </source>
</evidence>
<feature type="region of interest" description="Disordered" evidence="2">
    <location>
        <begin position="1"/>
        <end position="40"/>
    </location>
</feature>
<dbReference type="Pfam" id="PF12802">
    <property type="entry name" value="MarR_2"/>
    <property type="match status" value="1"/>
</dbReference>
<dbReference type="Pfam" id="PF00480">
    <property type="entry name" value="ROK"/>
    <property type="match status" value="1"/>
</dbReference>
<dbReference type="InterPro" id="IPR043129">
    <property type="entry name" value="ATPase_NBD"/>
</dbReference>
<dbReference type="InterPro" id="IPR036390">
    <property type="entry name" value="WH_DNA-bd_sf"/>
</dbReference>
<name>A0A399P5T4_9MICO</name>
<reference evidence="4 5" key="1">
    <citation type="submission" date="2018-08" db="EMBL/GenBank/DDBJ databases">
        <title>Genome Sequence of Clavibacter michiganensis Subspecies type strains, and the Atypical Peach-Colored Strains Isolated from Tomato.</title>
        <authorList>
            <person name="Osdaghi E."/>
            <person name="Portier P."/>
            <person name="Briand M."/>
            <person name="Jacques M.-A."/>
        </authorList>
    </citation>
    <scope>NUCLEOTIDE SEQUENCE [LARGE SCALE GENOMIC DNA]</scope>
    <source>
        <strain evidence="4 5">CFBP 7577</strain>
    </source>
</reference>
<dbReference type="SUPFAM" id="SSF53067">
    <property type="entry name" value="Actin-like ATPase domain"/>
    <property type="match status" value="1"/>
</dbReference>
<feature type="domain" description="HTH marR-type" evidence="3">
    <location>
        <begin position="44"/>
        <end position="91"/>
    </location>
</feature>
<dbReference type="Proteomes" id="UP000265361">
    <property type="component" value="Unassembled WGS sequence"/>
</dbReference>
<dbReference type="PANTHER" id="PTHR18964:SF149">
    <property type="entry name" value="BIFUNCTIONAL UDP-N-ACETYLGLUCOSAMINE 2-EPIMERASE_N-ACETYLMANNOSAMINE KINASE"/>
    <property type="match status" value="1"/>
</dbReference>
<organism evidence="4 5">
    <name type="scientific">Clavibacter nebraskensis</name>
    <dbReference type="NCBI Taxonomy" id="31963"/>
    <lineage>
        <taxon>Bacteria</taxon>
        <taxon>Bacillati</taxon>
        <taxon>Actinomycetota</taxon>
        <taxon>Actinomycetes</taxon>
        <taxon>Micrococcales</taxon>
        <taxon>Microbacteriaceae</taxon>
        <taxon>Clavibacter</taxon>
    </lineage>
</organism>
<dbReference type="SUPFAM" id="SSF46785">
    <property type="entry name" value="Winged helix' DNA-binding domain"/>
    <property type="match status" value="1"/>
</dbReference>
<dbReference type="InterPro" id="IPR036388">
    <property type="entry name" value="WH-like_DNA-bd_sf"/>
</dbReference>
<comment type="similarity">
    <text evidence="1">Belongs to the ROK (NagC/XylR) family.</text>
</comment>
<protein>
    <submittedName>
        <fullName evidence="4">ROK family transcriptional regulator</fullName>
    </submittedName>
</protein>